<sequence length="203" mass="22693">MAETFPDLIGKMAVNIVSGMKYGRDKGGMLVSTRDMDSYWVGKFTSGKLLQDEYADLDAWLTDCVELNKRVDFIHPRFQVPRSYTLESLPFGGAANVEAIPDLRHVVLSGLPLGLILKRGDRFTLVQEDTRCYRKIAEDIVVGSTTTQSIRLTPRLPLGVFAADCTALFKNPPLRLAIVPDSWTTEEWYQASSLSFEATEALR</sequence>
<evidence type="ECO:0000313" key="2">
    <source>
        <dbReference type="Proteomes" id="UP001156140"/>
    </source>
</evidence>
<dbReference type="RefSeq" id="WP_281737065.1">
    <property type="nucleotide sequence ID" value="NZ_JAKETQ010000004.1"/>
</dbReference>
<reference evidence="1" key="1">
    <citation type="submission" date="2022-03" db="EMBL/GenBank/DDBJ databases">
        <title>The complete genome sequence of a Methyloterrigena soli.</title>
        <authorList>
            <person name="Zi Z."/>
        </authorList>
    </citation>
    <scope>NUCLEOTIDE SEQUENCE</scope>
    <source>
        <strain evidence="1">M48</strain>
    </source>
</reference>
<dbReference type="EMBL" id="JALAZD010000004">
    <property type="protein sequence ID" value="MCI0129099.1"/>
    <property type="molecule type" value="Genomic_DNA"/>
</dbReference>
<protein>
    <submittedName>
        <fullName evidence="1">Uncharacterized protein</fullName>
    </submittedName>
</protein>
<accession>A0AA41QSA8</accession>
<gene>
    <name evidence="1" type="ORF">ML536_19880</name>
</gene>
<comment type="caution">
    <text evidence="1">The sequence shown here is derived from an EMBL/GenBank/DDBJ whole genome shotgun (WGS) entry which is preliminary data.</text>
</comment>
<proteinExistence type="predicted"/>
<keyword evidence="2" id="KW-1185">Reference proteome</keyword>
<organism evidence="1 2">
    <name type="scientific">Paradevosia shaoguanensis</name>
    <dbReference type="NCBI Taxonomy" id="1335043"/>
    <lineage>
        <taxon>Bacteria</taxon>
        <taxon>Pseudomonadati</taxon>
        <taxon>Pseudomonadota</taxon>
        <taxon>Alphaproteobacteria</taxon>
        <taxon>Hyphomicrobiales</taxon>
        <taxon>Devosiaceae</taxon>
        <taxon>Paradevosia</taxon>
    </lineage>
</organism>
<name>A0AA41QSA8_9HYPH</name>
<dbReference type="AlphaFoldDB" id="A0AA41QSA8"/>
<dbReference type="Proteomes" id="UP001156140">
    <property type="component" value="Unassembled WGS sequence"/>
</dbReference>
<evidence type="ECO:0000313" key="1">
    <source>
        <dbReference type="EMBL" id="MCI0129099.1"/>
    </source>
</evidence>